<gene>
    <name evidence="2" type="ORF">Bca52824_018360</name>
</gene>
<protein>
    <submittedName>
        <fullName evidence="2">Uncharacterized protein</fullName>
    </submittedName>
</protein>
<name>A0A8X7VQC3_BRACI</name>
<feature type="region of interest" description="Disordered" evidence="1">
    <location>
        <begin position="55"/>
        <end position="85"/>
    </location>
</feature>
<proteinExistence type="predicted"/>
<evidence type="ECO:0000256" key="1">
    <source>
        <dbReference type="SAM" id="MobiDB-lite"/>
    </source>
</evidence>
<accession>A0A8X7VQC3</accession>
<keyword evidence="3" id="KW-1185">Reference proteome</keyword>
<comment type="caution">
    <text evidence="2">The sequence shown here is derived from an EMBL/GenBank/DDBJ whole genome shotgun (WGS) entry which is preliminary data.</text>
</comment>
<dbReference type="AlphaFoldDB" id="A0A8X7VQC3"/>
<evidence type="ECO:0000313" key="2">
    <source>
        <dbReference type="EMBL" id="KAG2315238.1"/>
    </source>
</evidence>
<evidence type="ECO:0000313" key="3">
    <source>
        <dbReference type="Proteomes" id="UP000886595"/>
    </source>
</evidence>
<dbReference type="Proteomes" id="UP000886595">
    <property type="component" value="Unassembled WGS sequence"/>
</dbReference>
<organism evidence="2 3">
    <name type="scientific">Brassica carinata</name>
    <name type="common">Ethiopian mustard</name>
    <name type="synonym">Abyssinian cabbage</name>
    <dbReference type="NCBI Taxonomy" id="52824"/>
    <lineage>
        <taxon>Eukaryota</taxon>
        <taxon>Viridiplantae</taxon>
        <taxon>Streptophyta</taxon>
        <taxon>Embryophyta</taxon>
        <taxon>Tracheophyta</taxon>
        <taxon>Spermatophyta</taxon>
        <taxon>Magnoliopsida</taxon>
        <taxon>eudicotyledons</taxon>
        <taxon>Gunneridae</taxon>
        <taxon>Pentapetalae</taxon>
        <taxon>rosids</taxon>
        <taxon>malvids</taxon>
        <taxon>Brassicales</taxon>
        <taxon>Brassicaceae</taxon>
        <taxon>Brassiceae</taxon>
        <taxon>Brassica</taxon>
    </lineage>
</organism>
<sequence>MDEPPTMHIAQLTKEEQSNKPSDDLSNAFAQLNITQGKQACSTETDDCPRVYLAGTEAEEETLPSEDEDFEDSRSDQGHGKAKEP</sequence>
<reference evidence="2 3" key="1">
    <citation type="submission" date="2020-02" db="EMBL/GenBank/DDBJ databases">
        <authorList>
            <person name="Ma Q."/>
            <person name="Huang Y."/>
            <person name="Song X."/>
            <person name="Pei D."/>
        </authorList>
    </citation>
    <scope>NUCLEOTIDE SEQUENCE [LARGE SCALE GENOMIC DNA]</scope>
    <source>
        <strain evidence="2">Sxm20200214</strain>
        <tissue evidence="2">Leaf</tissue>
    </source>
</reference>
<feature type="compositionally biased region" description="Acidic residues" evidence="1">
    <location>
        <begin position="57"/>
        <end position="71"/>
    </location>
</feature>
<feature type="compositionally biased region" description="Basic and acidic residues" evidence="1">
    <location>
        <begin position="72"/>
        <end position="85"/>
    </location>
</feature>
<dbReference type="EMBL" id="JAAMPC010000004">
    <property type="protein sequence ID" value="KAG2315238.1"/>
    <property type="molecule type" value="Genomic_DNA"/>
</dbReference>